<accession>A0AAY4D0J1</accession>
<evidence type="ECO:0000256" key="11">
    <source>
        <dbReference type="ARBA" id="ARBA00073330"/>
    </source>
</evidence>
<name>A0AAY4D0J1_9TELE</name>
<dbReference type="Pfam" id="PF00335">
    <property type="entry name" value="Tetraspanin"/>
    <property type="match status" value="2"/>
</dbReference>
<proteinExistence type="inferred from homology"/>
<evidence type="ECO:0000256" key="10">
    <source>
        <dbReference type="ARBA" id="ARBA00065402"/>
    </source>
</evidence>
<keyword evidence="3" id="KW-1003">Cell membrane</keyword>
<protein>
    <recommendedName>
        <fullName evidence="11">Tetraspanin-10</fullName>
    </recommendedName>
    <alternativeName>
        <fullName evidence="12">Oculospanin</fullName>
    </alternativeName>
</protein>
<keyword evidence="15" id="KW-1185">Reference proteome</keyword>
<comment type="subcellular location">
    <subcellularLocation>
        <location evidence="1">Cell membrane</location>
        <topology evidence="1">Multi-pass membrane protein</topology>
    </subcellularLocation>
</comment>
<dbReference type="GO" id="GO:0005886">
    <property type="term" value="C:plasma membrane"/>
    <property type="evidence" value="ECO:0007669"/>
    <property type="project" value="UniProtKB-SubCell"/>
</dbReference>
<keyword evidence="5 13" id="KW-1133">Transmembrane helix</keyword>
<dbReference type="CDD" id="cd03167">
    <property type="entry name" value="oculospanin_like_LEL"/>
    <property type="match status" value="1"/>
</dbReference>
<dbReference type="InterPro" id="IPR018499">
    <property type="entry name" value="Tetraspanin/Peripherin"/>
</dbReference>
<evidence type="ECO:0000256" key="6">
    <source>
        <dbReference type="ARBA" id="ARBA00023136"/>
    </source>
</evidence>
<dbReference type="GO" id="GO:0019899">
    <property type="term" value="F:enzyme binding"/>
    <property type="evidence" value="ECO:0007669"/>
    <property type="project" value="UniProtKB-ARBA"/>
</dbReference>
<dbReference type="Ensembl" id="ENSDCDT00010048768.1">
    <property type="protein sequence ID" value="ENSDCDP00010039045.1"/>
    <property type="gene ID" value="ENSDCDG00010024796.1"/>
</dbReference>
<feature type="transmembrane region" description="Helical" evidence="13">
    <location>
        <begin position="65"/>
        <end position="85"/>
    </location>
</feature>
<dbReference type="SUPFAM" id="SSF48652">
    <property type="entry name" value="Tetraspanin"/>
    <property type="match status" value="1"/>
</dbReference>
<dbReference type="PANTHER" id="PTHR19282">
    <property type="entry name" value="TETRASPANIN"/>
    <property type="match status" value="1"/>
</dbReference>
<dbReference type="Proteomes" id="UP000694580">
    <property type="component" value="Chromosome 7"/>
</dbReference>
<comment type="subunit">
    <text evidence="10">Interacts with ADAM10.</text>
</comment>
<dbReference type="PANTHER" id="PTHR19282:SF550">
    <property type="entry name" value="TETRASPANIN-10"/>
    <property type="match status" value="1"/>
</dbReference>
<gene>
    <name evidence="14" type="primary">TSPAN10</name>
</gene>
<dbReference type="GeneTree" id="ENSGT00940000160874"/>
<evidence type="ECO:0000256" key="3">
    <source>
        <dbReference type="ARBA" id="ARBA00022475"/>
    </source>
</evidence>
<keyword evidence="4 13" id="KW-0812">Transmembrane</keyword>
<dbReference type="PRINTS" id="PR00259">
    <property type="entry name" value="TMFOUR"/>
</dbReference>
<organism evidence="14 15">
    <name type="scientific">Denticeps clupeoides</name>
    <name type="common">denticle herring</name>
    <dbReference type="NCBI Taxonomy" id="299321"/>
    <lineage>
        <taxon>Eukaryota</taxon>
        <taxon>Metazoa</taxon>
        <taxon>Chordata</taxon>
        <taxon>Craniata</taxon>
        <taxon>Vertebrata</taxon>
        <taxon>Euteleostomi</taxon>
        <taxon>Actinopterygii</taxon>
        <taxon>Neopterygii</taxon>
        <taxon>Teleostei</taxon>
        <taxon>Clupei</taxon>
        <taxon>Clupeiformes</taxon>
        <taxon>Denticipitoidei</taxon>
        <taxon>Denticipitidae</taxon>
        <taxon>Denticeps</taxon>
    </lineage>
</organism>
<feature type="transmembrane region" description="Helical" evidence="13">
    <location>
        <begin position="21"/>
        <end position="45"/>
    </location>
</feature>
<evidence type="ECO:0000256" key="12">
    <source>
        <dbReference type="ARBA" id="ARBA00083961"/>
    </source>
</evidence>
<reference evidence="14" key="2">
    <citation type="submission" date="2025-08" db="UniProtKB">
        <authorList>
            <consortium name="Ensembl"/>
        </authorList>
    </citation>
    <scope>IDENTIFICATION</scope>
</reference>
<evidence type="ECO:0000256" key="1">
    <source>
        <dbReference type="ARBA" id="ARBA00004651"/>
    </source>
</evidence>
<reference evidence="14" key="3">
    <citation type="submission" date="2025-09" db="UniProtKB">
        <authorList>
            <consortium name="Ensembl"/>
        </authorList>
    </citation>
    <scope>IDENTIFICATION</scope>
</reference>
<evidence type="ECO:0000313" key="15">
    <source>
        <dbReference type="Proteomes" id="UP000694580"/>
    </source>
</evidence>
<evidence type="ECO:0000256" key="8">
    <source>
        <dbReference type="ARBA" id="ARBA00023180"/>
    </source>
</evidence>
<evidence type="ECO:0000256" key="5">
    <source>
        <dbReference type="ARBA" id="ARBA00022989"/>
    </source>
</evidence>
<dbReference type="InterPro" id="IPR008952">
    <property type="entry name" value="Tetraspanin_EC2_sf"/>
</dbReference>
<evidence type="ECO:0000256" key="4">
    <source>
        <dbReference type="ARBA" id="ARBA00022692"/>
    </source>
</evidence>
<evidence type="ECO:0000256" key="2">
    <source>
        <dbReference type="ARBA" id="ARBA00006840"/>
    </source>
</evidence>
<evidence type="ECO:0000313" key="14">
    <source>
        <dbReference type="Ensembl" id="ENSDCDP00010039045.1"/>
    </source>
</evidence>
<evidence type="ECO:0000256" key="9">
    <source>
        <dbReference type="ARBA" id="ARBA00056995"/>
    </source>
</evidence>
<evidence type="ECO:0000256" key="7">
    <source>
        <dbReference type="ARBA" id="ARBA00023157"/>
    </source>
</evidence>
<reference evidence="14 15" key="1">
    <citation type="submission" date="2020-06" db="EMBL/GenBank/DDBJ databases">
        <authorList>
            <consortium name="Wellcome Sanger Institute Data Sharing"/>
        </authorList>
    </citation>
    <scope>NUCLEOTIDE SEQUENCE [LARGE SCALE GENOMIC DNA]</scope>
</reference>
<comment type="function">
    <text evidence="9">Part of TspanC8 subgroup, composed of 6 members that interact with the transmembrane metalloprotease ADAM10. This interaction is required for ADAM10 exit from the endoplasmic reticulum and for enzymatic maturation and trafficking to the cell surface as well as substrate specificity. Different TspanC8/ADAM10 complexes have distinct substrates.</text>
</comment>
<keyword evidence="8" id="KW-0325">Glycoprotein</keyword>
<dbReference type="AlphaFoldDB" id="A0AAY4D0J1"/>
<evidence type="ECO:0000256" key="13">
    <source>
        <dbReference type="SAM" id="Phobius"/>
    </source>
</evidence>
<feature type="transmembrane region" description="Helical" evidence="13">
    <location>
        <begin position="205"/>
        <end position="228"/>
    </location>
</feature>
<dbReference type="Gene3D" id="1.10.1450.10">
    <property type="entry name" value="Tetraspanin"/>
    <property type="match status" value="1"/>
</dbReference>
<keyword evidence="7" id="KW-1015">Disulfide bond</keyword>
<dbReference type="FunFam" id="1.10.1450.10:FF:000033">
    <property type="entry name" value="Tetraspanin"/>
    <property type="match status" value="1"/>
</dbReference>
<comment type="similarity">
    <text evidence="2">Belongs to the tetraspanin (TM4SF) family.</text>
</comment>
<keyword evidence="6 13" id="KW-0472">Membrane</keyword>
<sequence length="301" mass="32872">LPGLQFPQRPTSVRSCLLKNALFISNLFFTVMGLVVLGMGLWGLITKESFAQERIGHIGTDPMLVFVFLGLTLCLLCLMGCVGSLRENSCLLRLFSGAVLILVAAQDDLDMRFITDEIQMNLQCCGADNYRDWEMNLYYNCSAPGVQACGVPASCCIDPLENGTVWNSQCGVGAQQLVEFSAQSVIYLGGCLGGIARWIEQNKQLIGIVGIALLGVQILTLIVTTRLLDNIQWSKAISSQPEQTHTHTQTQANKLDAAGILHPPDEAQLLLQGPKPCRINTSVALSASLHYDNKLYFTFCL</sequence>